<comment type="similarity">
    <text evidence="6">Belongs to the argonaute family. Piwi subfamily.</text>
</comment>
<evidence type="ECO:0000256" key="7">
    <source>
        <dbReference type="SAM" id="MobiDB-lite"/>
    </source>
</evidence>
<dbReference type="PROSITE" id="PS50821">
    <property type="entry name" value="PAZ"/>
    <property type="match status" value="1"/>
</dbReference>
<protein>
    <submittedName>
        <fullName evidence="10">Protein aubergine</fullName>
    </submittedName>
</protein>
<dbReference type="GO" id="GO:0005737">
    <property type="term" value="C:cytoplasm"/>
    <property type="evidence" value="ECO:0007669"/>
    <property type="project" value="UniProtKB-SubCell"/>
</dbReference>
<dbReference type="Proteomes" id="UP000198287">
    <property type="component" value="Unassembled WGS sequence"/>
</dbReference>
<dbReference type="AlphaFoldDB" id="A0A226E594"/>
<keyword evidence="3" id="KW-0963">Cytoplasm</keyword>
<dbReference type="CDD" id="cd02845">
    <property type="entry name" value="PAZ_piwi_like"/>
    <property type="match status" value="1"/>
</dbReference>
<feature type="domain" description="Piwi" evidence="9">
    <location>
        <begin position="557"/>
        <end position="842"/>
    </location>
</feature>
<dbReference type="SUPFAM" id="SSF101690">
    <property type="entry name" value="PAZ domain"/>
    <property type="match status" value="1"/>
</dbReference>
<dbReference type="SUPFAM" id="SSF53098">
    <property type="entry name" value="Ribonuclease H-like"/>
    <property type="match status" value="1"/>
</dbReference>
<dbReference type="Pfam" id="PF02170">
    <property type="entry name" value="PAZ"/>
    <property type="match status" value="1"/>
</dbReference>
<accession>A0A226E594</accession>
<dbReference type="CDD" id="cd04658">
    <property type="entry name" value="Piwi_piwi-like_Euk"/>
    <property type="match status" value="1"/>
</dbReference>
<dbReference type="Pfam" id="PF02171">
    <property type="entry name" value="Piwi"/>
    <property type="match status" value="1"/>
</dbReference>
<keyword evidence="4" id="KW-0694">RNA-binding</keyword>
<dbReference type="InterPro" id="IPR003165">
    <property type="entry name" value="Piwi"/>
</dbReference>
<organism evidence="10 11">
    <name type="scientific">Folsomia candida</name>
    <name type="common">Springtail</name>
    <dbReference type="NCBI Taxonomy" id="158441"/>
    <lineage>
        <taxon>Eukaryota</taxon>
        <taxon>Metazoa</taxon>
        <taxon>Ecdysozoa</taxon>
        <taxon>Arthropoda</taxon>
        <taxon>Hexapoda</taxon>
        <taxon>Collembola</taxon>
        <taxon>Entomobryomorpha</taxon>
        <taxon>Isotomoidea</taxon>
        <taxon>Isotomidae</taxon>
        <taxon>Proisotominae</taxon>
        <taxon>Folsomia</taxon>
    </lineage>
</organism>
<dbReference type="SMART" id="SM00950">
    <property type="entry name" value="Piwi"/>
    <property type="match status" value="1"/>
</dbReference>
<comment type="subcellular location">
    <subcellularLocation>
        <location evidence="1">Cytoplasm</location>
    </subcellularLocation>
</comment>
<name>A0A226E594_FOLCA</name>
<feature type="domain" description="PAZ" evidence="8">
    <location>
        <begin position="274"/>
        <end position="386"/>
    </location>
</feature>
<dbReference type="OrthoDB" id="445936at2759"/>
<dbReference type="Gene3D" id="3.40.50.2300">
    <property type="match status" value="1"/>
</dbReference>
<feature type="compositionally biased region" description="Low complexity" evidence="7">
    <location>
        <begin position="18"/>
        <end position="38"/>
    </location>
</feature>
<dbReference type="Pfam" id="PF23278">
    <property type="entry name" value="Piwi_N"/>
    <property type="match status" value="1"/>
</dbReference>
<dbReference type="InterPro" id="IPR036085">
    <property type="entry name" value="PAZ_dom_sf"/>
</dbReference>
<proteinExistence type="inferred from homology"/>
<feature type="region of interest" description="Disordered" evidence="7">
    <location>
        <begin position="1"/>
        <end position="58"/>
    </location>
</feature>
<evidence type="ECO:0000256" key="1">
    <source>
        <dbReference type="ARBA" id="ARBA00004496"/>
    </source>
</evidence>
<evidence type="ECO:0000256" key="4">
    <source>
        <dbReference type="ARBA" id="ARBA00022884"/>
    </source>
</evidence>
<keyword evidence="2" id="KW-0217">Developmental protein</keyword>
<dbReference type="PANTHER" id="PTHR22891">
    <property type="entry name" value="EUKARYOTIC TRANSLATION INITIATION FACTOR 2C"/>
    <property type="match status" value="1"/>
</dbReference>
<dbReference type="GO" id="GO:0003723">
    <property type="term" value="F:RNA binding"/>
    <property type="evidence" value="ECO:0007669"/>
    <property type="project" value="UniProtKB-KW"/>
</dbReference>
<feature type="compositionally biased region" description="Basic residues" evidence="7">
    <location>
        <begin position="7"/>
        <end position="17"/>
    </location>
</feature>
<dbReference type="PROSITE" id="PS50822">
    <property type="entry name" value="PIWI"/>
    <property type="match status" value="1"/>
</dbReference>
<dbReference type="FunFam" id="2.170.260.10:FF:000003">
    <property type="entry name" value="Piwi-like RNA-mediated gene silencing 2"/>
    <property type="match status" value="1"/>
</dbReference>
<evidence type="ECO:0000256" key="2">
    <source>
        <dbReference type="ARBA" id="ARBA00022473"/>
    </source>
</evidence>
<evidence type="ECO:0000259" key="8">
    <source>
        <dbReference type="PROSITE" id="PS50821"/>
    </source>
</evidence>
<dbReference type="InterPro" id="IPR003100">
    <property type="entry name" value="PAZ_dom"/>
</dbReference>
<dbReference type="EMBL" id="LNIX01000006">
    <property type="protein sequence ID" value="OXA52599.1"/>
    <property type="molecule type" value="Genomic_DNA"/>
</dbReference>
<dbReference type="SMART" id="SM00949">
    <property type="entry name" value="PAZ"/>
    <property type="match status" value="1"/>
</dbReference>
<dbReference type="InterPro" id="IPR036397">
    <property type="entry name" value="RNaseH_sf"/>
</dbReference>
<evidence type="ECO:0000313" key="11">
    <source>
        <dbReference type="Proteomes" id="UP000198287"/>
    </source>
</evidence>
<reference evidence="10 11" key="1">
    <citation type="submission" date="2015-12" db="EMBL/GenBank/DDBJ databases">
        <title>The genome of Folsomia candida.</title>
        <authorList>
            <person name="Faddeeva A."/>
            <person name="Derks M.F."/>
            <person name="Anvar Y."/>
            <person name="Smit S."/>
            <person name="Van Straalen N."/>
            <person name="Roelofs D."/>
        </authorList>
    </citation>
    <scope>NUCLEOTIDE SEQUENCE [LARGE SCALE GENOMIC DNA]</scope>
    <source>
        <strain evidence="10 11">VU population</strain>
        <tissue evidence="10">Whole body</tissue>
    </source>
</reference>
<evidence type="ECO:0000259" key="9">
    <source>
        <dbReference type="PROSITE" id="PS50822"/>
    </source>
</evidence>
<evidence type="ECO:0000256" key="5">
    <source>
        <dbReference type="ARBA" id="ARBA00023158"/>
    </source>
</evidence>
<evidence type="ECO:0000313" key="10">
    <source>
        <dbReference type="EMBL" id="OXA52599.1"/>
    </source>
</evidence>
<gene>
    <name evidence="10" type="ORF">Fcan01_12274</name>
</gene>
<dbReference type="Gene3D" id="2.170.260.10">
    <property type="entry name" value="paz domain"/>
    <property type="match status" value="1"/>
</dbReference>
<dbReference type="InterPro" id="IPR012337">
    <property type="entry name" value="RNaseH-like_sf"/>
</dbReference>
<dbReference type="GO" id="GO:0034587">
    <property type="term" value="P:piRNA processing"/>
    <property type="evidence" value="ECO:0007669"/>
    <property type="project" value="UniProtKB-ARBA"/>
</dbReference>
<keyword evidence="11" id="KW-1185">Reference proteome</keyword>
<keyword evidence="5" id="KW-0943">RNA-mediated gene silencing</keyword>
<sequence>MEDKILKPGRGRARGRARMPGEAPAPGSGPSGPTTGPGVEERMAHVGIQEETSRVSQAPPDARFIKDEQEKRWTDFRRARDYLETRPEHIISKKGDGGRAISLAANYFTIQLRKMEQWRLNQYRIDFEPDQDSKRIRKVLIRQLKDMFSSSGYIYDGGHMLFSTLALPADPTITSAVYSDKGIDIPHTVTFKIVKDIPWNDADMIHFYNIVTRVILEKLDLTLFGRFYYDPTLVHTMSNYRLTVWPGYKTVLRPFENSLMMNVEMVSKVIRSDTVLQMMQNIKKASAPGSNVQALVEQMIVGTIVMTEFNRKTYRISEVDWGKKVTNTFTTRDGEITFVDYYEKKYGIKITNFTQPLLVSPPLKRDIRRGDTEPKLLVPELCVMTGLTDDMRNNFQLMRDLKSHLIVDPYKRVDQIQTFMKRIVDNPEIRATMADQWGIRVPANDMVKINGRVLPPERIMFGQNQDFLDESKPADWTNAFRSRKVFIAVPCINWAVLVSSRDAAAVDNMISTLQKVGNPLGYQISRPFKKIVAGSNARAFEQAIDEVMSHFKGVIDMIFIVLPSPQANLYAAVKKRCAVDYGVSSQCCLSKNVQKANMSVCTKIAIQMIAKQGGEPWGCSNPLGKANLMVVGYDVYHSGGPADKKTLVGAMVASLNSTLTRYTSIVQTKQKQELSKSMGQDLKVILQRYREFNLKLPSRIMFYRDGVGEGQLGQVADTEVADIEATIGHIYTEAGLEPPKLSFIVVSKRISARFFEAIPGGGNRPPTYNNPPPGTVVDDVITLPERYDFYLVSQLARQGTVSPTSYNIILDHPSLTPKQMQIFSYKLCHMYYNWSGTVSVPSVLDKIEVNQDGRQSSKESSNERAQELLKEYRELCEKNVSLVADNARLLQEKDMLQKAIKDTEPAYNEHIEDLRNTIDLERNRVAELYKAFRSCIPQFSAWTTHDYPGDLHNMNNYEVIFPPALYPDLIDNGHQEFMLVRRVAKEGEELGSSPE</sequence>
<evidence type="ECO:0000256" key="6">
    <source>
        <dbReference type="ARBA" id="ARBA00038291"/>
    </source>
</evidence>
<dbReference type="Gene3D" id="3.30.420.10">
    <property type="entry name" value="Ribonuclease H-like superfamily/Ribonuclease H"/>
    <property type="match status" value="1"/>
</dbReference>
<evidence type="ECO:0000256" key="3">
    <source>
        <dbReference type="ARBA" id="ARBA00022490"/>
    </source>
</evidence>
<comment type="caution">
    <text evidence="10">The sequence shown here is derived from an EMBL/GenBank/DDBJ whole genome shotgun (WGS) entry which is preliminary data.</text>
</comment>